<dbReference type="Proteomes" id="UP001162131">
    <property type="component" value="Unassembled WGS sequence"/>
</dbReference>
<organism evidence="2 3">
    <name type="scientific">Blepharisma stoltei</name>
    <dbReference type="NCBI Taxonomy" id="1481888"/>
    <lineage>
        <taxon>Eukaryota</taxon>
        <taxon>Sar</taxon>
        <taxon>Alveolata</taxon>
        <taxon>Ciliophora</taxon>
        <taxon>Postciliodesmatophora</taxon>
        <taxon>Heterotrichea</taxon>
        <taxon>Heterotrichida</taxon>
        <taxon>Blepharismidae</taxon>
        <taxon>Blepharisma</taxon>
    </lineage>
</organism>
<gene>
    <name evidence="2" type="ORF">BSTOLATCC_MIC22249</name>
</gene>
<evidence type="ECO:0000313" key="2">
    <source>
        <dbReference type="EMBL" id="CAG9318889.1"/>
    </source>
</evidence>
<protein>
    <submittedName>
        <fullName evidence="2">Uncharacterized protein</fullName>
    </submittedName>
</protein>
<comment type="caution">
    <text evidence="2">The sequence shown here is derived from an EMBL/GenBank/DDBJ whole genome shotgun (WGS) entry which is preliminary data.</text>
</comment>
<sequence>MDYQSPLNLSYQSFHSNSSIKKKINPTYDFSKWSMERPRGLARSEFSQNSFSNISFTSQGFFNDHKPSRKIIDAPQPLPSRPSSKRHRTQTPSRDPILQSEEIQYQQSNRKHGYNAKPSPDYDYFNKRKNCLPAELGISKSSYNRRNMSTVFENSFDAYYTKPAKINHQQSQCADLIHYRYGPSFKDEEITTKI</sequence>
<evidence type="ECO:0000313" key="3">
    <source>
        <dbReference type="Proteomes" id="UP001162131"/>
    </source>
</evidence>
<reference evidence="2" key="1">
    <citation type="submission" date="2021-09" db="EMBL/GenBank/DDBJ databases">
        <authorList>
            <consortium name="AG Swart"/>
            <person name="Singh M."/>
            <person name="Singh A."/>
            <person name="Seah K."/>
            <person name="Emmerich C."/>
        </authorList>
    </citation>
    <scope>NUCLEOTIDE SEQUENCE</scope>
    <source>
        <strain evidence="2">ATCC30299</strain>
    </source>
</reference>
<keyword evidence="3" id="KW-1185">Reference proteome</keyword>
<feature type="region of interest" description="Disordered" evidence="1">
    <location>
        <begin position="65"/>
        <end position="100"/>
    </location>
</feature>
<proteinExistence type="predicted"/>
<name>A0AAU9IWJ2_9CILI</name>
<accession>A0AAU9IWJ2</accession>
<evidence type="ECO:0000256" key="1">
    <source>
        <dbReference type="SAM" id="MobiDB-lite"/>
    </source>
</evidence>
<dbReference type="AlphaFoldDB" id="A0AAU9IWJ2"/>
<dbReference type="EMBL" id="CAJZBQ010000021">
    <property type="protein sequence ID" value="CAG9318889.1"/>
    <property type="molecule type" value="Genomic_DNA"/>
</dbReference>